<feature type="compositionally biased region" description="Basic and acidic residues" evidence="1">
    <location>
        <begin position="17"/>
        <end position="27"/>
    </location>
</feature>
<dbReference type="AlphaFoldDB" id="A0AAV5WHH8"/>
<protein>
    <recommendedName>
        <fullName evidence="4">Ribosomal protein</fullName>
    </recommendedName>
</protein>
<evidence type="ECO:0000313" key="3">
    <source>
        <dbReference type="Proteomes" id="UP001432322"/>
    </source>
</evidence>
<keyword evidence="3" id="KW-1185">Reference proteome</keyword>
<feature type="non-terminal residue" evidence="2">
    <location>
        <position position="174"/>
    </location>
</feature>
<dbReference type="EMBL" id="BTSY01000005">
    <property type="protein sequence ID" value="GMT30194.1"/>
    <property type="molecule type" value="Genomic_DNA"/>
</dbReference>
<evidence type="ECO:0008006" key="4">
    <source>
        <dbReference type="Google" id="ProtNLM"/>
    </source>
</evidence>
<name>A0AAV5WHH8_9BILA</name>
<evidence type="ECO:0000313" key="2">
    <source>
        <dbReference type="EMBL" id="GMT30194.1"/>
    </source>
</evidence>
<organism evidence="2 3">
    <name type="scientific">Pristionchus fissidentatus</name>
    <dbReference type="NCBI Taxonomy" id="1538716"/>
    <lineage>
        <taxon>Eukaryota</taxon>
        <taxon>Metazoa</taxon>
        <taxon>Ecdysozoa</taxon>
        <taxon>Nematoda</taxon>
        <taxon>Chromadorea</taxon>
        <taxon>Rhabditida</taxon>
        <taxon>Rhabditina</taxon>
        <taxon>Diplogasteromorpha</taxon>
        <taxon>Diplogasteroidea</taxon>
        <taxon>Neodiplogasteridae</taxon>
        <taxon>Pristionchus</taxon>
    </lineage>
</organism>
<dbReference type="Proteomes" id="UP001432322">
    <property type="component" value="Unassembled WGS sequence"/>
</dbReference>
<comment type="caution">
    <text evidence="2">The sequence shown here is derived from an EMBL/GenBank/DDBJ whole genome shotgun (WGS) entry which is preliminary data.</text>
</comment>
<feature type="region of interest" description="Disordered" evidence="1">
    <location>
        <begin position="17"/>
        <end position="48"/>
    </location>
</feature>
<sequence length="174" mass="20406">VLPSSLIGWKPVIVDKTSENEMKKDSDQSCSSKSIKKEEEEEEEVGENHMESLRSFAAVCDRAVKKEEEAMKNNVGPDNLTHHLLPEAKKRKSIIVVAVRMRSNYERRCGCRTVNASFSLMTKKEQIRVKGRRRSWETRNRLSIFPSYVNLTTFQLINRTPRVRRKLKWKRTRR</sequence>
<gene>
    <name evidence="2" type="ORF">PFISCL1PPCAC_21491</name>
</gene>
<accession>A0AAV5WHH8</accession>
<evidence type="ECO:0000256" key="1">
    <source>
        <dbReference type="SAM" id="MobiDB-lite"/>
    </source>
</evidence>
<reference evidence="2" key="1">
    <citation type="submission" date="2023-10" db="EMBL/GenBank/DDBJ databases">
        <title>Genome assembly of Pristionchus species.</title>
        <authorList>
            <person name="Yoshida K."/>
            <person name="Sommer R.J."/>
        </authorList>
    </citation>
    <scope>NUCLEOTIDE SEQUENCE</scope>
    <source>
        <strain evidence="2">RS5133</strain>
    </source>
</reference>
<feature type="non-terminal residue" evidence="2">
    <location>
        <position position="1"/>
    </location>
</feature>
<proteinExistence type="predicted"/>